<evidence type="ECO:0000256" key="7">
    <source>
        <dbReference type="ARBA" id="ARBA00023242"/>
    </source>
</evidence>
<reference evidence="9 10" key="1">
    <citation type="submission" date="2022-05" db="EMBL/GenBank/DDBJ databases">
        <title>A multi-omics perspective on studying reproductive biology in Daphnia sinensis.</title>
        <authorList>
            <person name="Jia J."/>
        </authorList>
    </citation>
    <scope>NUCLEOTIDE SEQUENCE [LARGE SCALE GENOMIC DNA]</scope>
    <source>
        <strain evidence="9 10">WSL</strain>
    </source>
</reference>
<dbReference type="GO" id="GO:0046872">
    <property type="term" value="F:metal ion binding"/>
    <property type="evidence" value="ECO:0007669"/>
    <property type="project" value="UniProtKB-KW"/>
</dbReference>
<evidence type="ECO:0000256" key="4">
    <source>
        <dbReference type="ARBA" id="ARBA00022722"/>
    </source>
</evidence>
<evidence type="ECO:0000256" key="5">
    <source>
        <dbReference type="ARBA" id="ARBA00022723"/>
    </source>
</evidence>
<keyword evidence="10" id="KW-1185">Reference proteome</keyword>
<dbReference type="InterPro" id="IPR045249">
    <property type="entry name" value="HARBI1-like"/>
</dbReference>
<dbReference type="Proteomes" id="UP000820818">
    <property type="component" value="Linkage Group LG4"/>
</dbReference>
<dbReference type="GO" id="GO:0004518">
    <property type="term" value="F:nuclease activity"/>
    <property type="evidence" value="ECO:0007669"/>
    <property type="project" value="UniProtKB-KW"/>
</dbReference>
<protein>
    <submittedName>
        <fullName evidence="9">Nuclease HARBI1-like</fullName>
    </submittedName>
</protein>
<evidence type="ECO:0000313" key="9">
    <source>
        <dbReference type="EMBL" id="KAI9560461.1"/>
    </source>
</evidence>
<evidence type="ECO:0000256" key="3">
    <source>
        <dbReference type="ARBA" id="ARBA00006958"/>
    </source>
</evidence>
<keyword evidence="6" id="KW-0378">Hydrolase</keyword>
<dbReference type="GO" id="GO:0016787">
    <property type="term" value="F:hydrolase activity"/>
    <property type="evidence" value="ECO:0007669"/>
    <property type="project" value="UniProtKB-KW"/>
</dbReference>
<evidence type="ECO:0000259" key="8">
    <source>
        <dbReference type="Pfam" id="PF13359"/>
    </source>
</evidence>
<comment type="subcellular location">
    <subcellularLocation>
        <location evidence="2">Nucleus</location>
    </subcellularLocation>
</comment>
<dbReference type="PANTHER" id="PTHR22930">
    <property type="match status" value="1"/>
</dbReference>
<evidence type="ECO:0000313" key="10">
    <source>
        <dbReference type="Proteomes" id="UP000820818"/>
    </source>
</evidence>
<dbReference type="AlphaFoldDB" id="A0AAD5PUK2"/>
<sequence>MDDFSADLGELTDLRDYESSEGEEIELRKEERRRRTSRLVLFYNKLIKNFRFDRNSIEFITHLVAPLLPKRKTRAKRNVVPVDMVLIALQFYASGTFQTVVGNVLRYSQSSVSRSIASVSLTLSLQSNKFIKFPTQLLYFTSIASMPGVIGCIDGTHIRIKRPTLYKKAYVYKKIYHFLNVQAICDANYRFLSVCATKPGSCHDSSIFKTSVIGKKLAAGDFGNSVILGDSGYSNTTFLFTPYGEPRNRTEKRFNNAHKTTRCAIERAFGILKKGFKVHSEVRLSPTKTSRVTIACCVLHNIAIDRNRPFDEPIDWSSDEAYMHDPFDETIGNQSDTLARRRGNDVTELQCKHLVGVKCNVLCIEF</sequence>
<dbReference type="GO" id="GO:0005634">
    <property type="term" value="C:nucleus"/>
    <property type="evidence" value="ECO:0007669"/>
    <property type="project" value="UniProtKB-SubCell"/>
</dbReference>
<dbReference type="InterPro" id="IPR027806">
    <property type="entry name" value="HARBI1_dom"/>
</dbReference>
<comment type="cofactor">
    <cofactor evidence="1">
        <name>a divalent metal cation</name>
        <dbReference type="ChEBI" id="CHEBI:60240"/>
    </cofactor>
</comment>
<gene>
    <name evidence="9" type="ORF">GHT06_014481</name>
</gene>
<feature type="domain" description="DDE Tnp4" evidence="8">
    <location>
        <begin position="153"/>
        <end position="301"/>
    </location>
</feature>
<proteinExistence type="inferred from homology"/>
<organism evidence="9 10">
    <name type="scientific">Daphnia sinensis</name>
    <dbReference type="NCBI Taxonomy" id="1820382"/>
    <lineage>
        <taxon>Eukaryota</taxon>
        <taxon>Metazoa</taxon>
        <taxon>Ecdysozoa</taxon>
        <taxon>Arthropoda</taxon>
        <taxon>Crustacea</taxon>
        <taxon>Branchiopoda</taxon>
        <taxon>Diplostraca</taxon>
        <taxon>Cladocera</taxon>
        <taxon>Anomopoda</taxon>
        <taxon>Daphniidae</taxon>
        <taxon>Daphnia</taxon>
        <taxon>Daphnia similis group</taxon>
    </lineage>
</organism>
<comment type="caution">
    <text evidence="9">The sequence shown here is derived from an EMBL/GenBank/DDBJ whole genome shotgun (WGS) entry which is preliminary data.</text>
</comment>
<accession>A0AAD5PUK2</accession>
<name>A0AAD5PUK2_9CRUS</name>
<evidence type="ECO:0000256" key="6">
    <source>
        <dbReference type="ARBA" id="ARBA00022801"/>
    </source>
</evidence>
<evidence type="ECO:0000256" key="2">
    <source>
        <dbReference type="ARBA" id="ARBA00004123"/>
    </source>
</evidence>
<dbReference type="Pfam" id="PF13359">
    <property type="entry name" value="DDE_Tnp_4"/>
    <property type="match status" value="1"/>
</dbReference>
<dbReference type="EMBL" id="WJBH02000004">
    <property type="protein sequence ID" value="KAI9560461.1"/>
    <property type="molecule type" value="Genomic_DNA"/>
</dbReference>
<keyword evidence="7" id="KW-0539">Nucleus</keyword>
<evidence type="ECO:0000256" key="1">
    <source>
        <dbReference type="ARBA" id="ARBA00001968"/>
    </source>
</evidence>
<comment type="similarity">
    <text evidence="3">Belongs to the HARBI1 family.</text>
</comment>
<dbReference type="PANTHER" id="PTHR22930:SF286">
    <property type="entry name" value="NUCLEASE HARBI1"/>
    <property type="match status" value="1"/>
</dbReference>
<keyword evidence="5" id="KW-0479">Metal-binding</keyword>
<keyword evidence="4" id="KW-0540">Nuclease</keyword>